<proteinExistence type="predicted"/>
<dbReference type="EMBL" id="MWPZ01000017">
    <property type="protein sequence ID" value="TIC89443.1"/>
    <property type="molecule type" value="Genomic_DNA"/>
</dbReference>
<evidence type="ECO:0000313" key="3">
    <source>
        <dbReference type="Proteomes" id="UP000305883"/>
    </source>
</evidence>
<protein>
    <submittedName>
        <fullName evidence="2">Uncharacterized protein</fullName>
    </submittedName>
</protein>
<name>A0A4V4N9R7_9PEZI</name>
<gene>
    <name evidence="2" type="ORF">CH35J_012882</name>
</gene>
<accession>A0A4V4N9R7</accession>
<organism evidence="2 3">
    <name type="scientific">Colletotrichum higginsianum</name>
    <dbReference type="NCBI Taxonomy" id="80884"/>
    <lineage>
        <taxon>Eukaryota</taxon>
        <taxon>Fungi</taxon>
        <taxon>Dikarya</taxon>
        <taxon>Ascomycota</taxon>
        <taxon>Pezizomycotina</taxon>
        <taxon>Sordariomycetes</taxon>
        <taxon>Hypocreomycetidae</taxon>
        <taxon>Glomerellales</taxon>
        <taxon>Glomerellaceae</taxon>
        <taxon>Colletotrichum</taxon>
        <taxon>Colletotrichum destructivum species complex</taxon>
    </lineage>
</organism>
<dbReference type="Proteomes" id="UP000305883">
    <property type="component" value="Unassembled WGS sequence"/>
</dbReference>
<evidence type="ECO:0000256" key="1">
    <source>
        <dbReference type="SAM" id="MobiDB-lite"/>
    </source>
</evidence>
<dbReference type="AlphaFoldDB" id="A0A4V4N9R7"/>
<reference evidence="2 3" key="1">
    <citation type="journal article" date="2019" name="Genome Biol. Evol.">
        <title>Genomic Plasticity Mediated by Transposable Elements in the Plant Pathogenic Fungus Colletotrichum higginsianum.</title>
        <authorList>
            <person name="Tsushima A."/>
            <person name="Gan P."/>
            <person name="Kumakura N."/>
            <person name="Narusaka M."/>
            <person name="Takano Y."/>
            <person name="Narusaka Y."/>
            <person name="Shirasu K."/>
        </authorList>
    </citation>
    <scope>NUCLEOTIDE SEQUENCE [LARGE SCALE GENOMIC DNA]</scope>
    <source>
        <strain evidence="2 3">MAFF305635-RFP</strain>
    </source>
</reference>
<feature type="region of interest" description="Disordered" evidence="1">
    <location>
        <begin position="130"/>
        <end position="154"/>
    </location>
</feature>
<comment type="caution">
    <text evidence="2">The sequence shown here is derived from an EMBL/GenBank/DDBJ whole genome shotgun (WGS) entry which is preliminary data.</text>
</comment>
<sequence length="201" mass="21859">MPPKEGKVAYWWQKDVDGIEQLAEQHINEVVESKANKHQELLYKKVCSLLEEIVGEGAIRSDAGEAVAGEGGWKPTYTPTIILLSNSALAAIYHVTKGLSGLAGVAPGGIFRMWMSEGVLQEIGTLRVALPERPPPHTDSNAQHPPPPTDDGATVAEENYLLPWAQVRGDRLLWPDDGIKSPVSCLTRVYVHNAKVGLLIP</sequence>
<evidence type="ECO:0000313" key="2">
    <source>
        <dbReference type="EMBL" id="TIC89443.1"/>
    </source>
</evidence>